<dbReference type="InterPro" id="IPR036790">
    <property type="entry name" value="Frizzled_dom_sf"/>
</dbReference>
<proteinExistence type="predicted"/>
<dbReference type="SUPFAM" id="SSF57440">
    <property type="entry name" value="Kringle-like"/>
    <property type="match status" value="1"/>
</dbReference>
<feature type="domain" description="Fibronectin type-III" evidence="12">
    <location>
        <begin position="301"/>
        <end position="395"/>
    </location>
</feature>
<accession>A0ABN8QCF1</accession>
<dbReference type="InterPro" id="IPR036116">
    <property type="entry name" value="FN3_sf"/>
</dbReference>
<dbReference type="CDD" id="cd07066">
    <property type="entry name" value="CRD_FZ"/>
    <property type="match status" value="1"/>
</dbReference>
<keyword evidence="8" id="KW-0812">Transmembrane</keyword>
<evidence type="ECO:0000259" key="12">
    <source>
        <dbReference type="PROSITE" id="PS50853"/>
    </source>
</evidence>
<organism evidence="13 14">
    <name type="scientific">Porites lobata</name>
    <dbReference type="NCBI Taxonomy" id="104759"/>
    <lineage>
        <taxon>Eukaryota</taxon>
        <taxon>Metazoa</taxon>
        <taxon>Cnidaria</taxon>
        <taxon>Anthozoa</taxon>
        <taxon>Hexacorallia</taxon>
        <taxon>Scleractinia</taxon>
        <taxon>Fungiina</taxon>
        <taxon>Poritidae</taxon>
        <taxon>Porites</taxon>
    </lineage>
</organism>
<dbReference type="Gene3D" id="2.60.40.10">
    <property type="entry name" value="Immunoglobulins"/>
    <property type="match status" value="2"/>
</dbReference>
<comment type="caution">
    <text evidence="13">The sequence shown here is derived from an EMBL/GenBank/DDBJ whole genome shotgun (WGS) entry which is preliminary data.</text>
</comment>
<evidence type="ECO:0000259" key="10">
    <source>
        <dbReference type="PROSITE" id="PS50038"/>
    </source>
</evidence>
<gene>
    <name evidence="13" type="ORF">PLOB_00004394</name>
</gene>
<keyword evidence="9" id="KW-0732">Signal</keyword>
<dbReference type="InterPro" id="IPR038178">
    <property type="entry name" value="Kringle_sf"/>
</dbReference>
<sequence>MVSRTMFSVVPLLYISAVFLVIVPETETGTRLRNERSILSWGKDAYKPKCIPYGTSDSYCGHIIGNLYVNVSEVERKINEHKMKTYQLLKEYVLQTPGKFIAGMNISFVAPRRKCLEQIDDIYCHHYFKRCFIDSRRPQMLCREACEELLFQICDREFKEASDFNKGLNSRKSFFGYYWDIIDCTRLPFRNESNNCYYPDKVRDELNVLKSEDCFYGNGRGYRGNVSTTKKGYTCQAWDSQWPHKHTIDRSIYEEVRNSSNFCRNPGGFGLKGTWCYTTNMSLQWDYCDVPKCSSKTPSSPPADFRGHNLSSTRIKVFWGDVPKHSIHGILIGFHVACEKLDFTDEHFVDTKSEHHNCEFTGMEKYTNYSCRLRAYNNFGNGTWSKQLVISTDEDGINEASFILFLYQLEAKMWQKIWGLIRYSKMLSSIIPKVTVASGIIGMIASTKFPQRFFHELFKPFLLQKSVFFIQWPVTIDMSSRQYQRDFLTFWVQTRLFYLVPDRPPEEILAKSLGKDAVQLEWNPVLPKYANGEVLGYKIIYGVVNSILRANSIVPAPGHRLKIGGLKPNTNYSFQILAFTSKGSGATSTSFFAKTSPEPKQNRSNDLGKGAIVAASVVPGIVVFSTIFLAVYFARKRRLMALNNGNINRNLTEGVVPYATSPLDWIDRIIANRHGYEVLDDENVPITPRHHRYINIAPDGSLNIPPYLRDIVIEFEQTYENTRYNRLQRFVRRRTCGKTTGIDGQHPKYDKLDRGLSYYNALHHQNICSLEVPQEITITETLREHNHHSVDFSELREFMRASESDVCSEETIEIGVKEQTTSFHRRRFSVDLGEVREFIAFREMRMALENEYTA</sequence>
<feature type="domain" description="Fibronectin type-III" evidence="12">
    <location>
        <begin position="504"/>
        <end position="598"/>
    </location>
</feature>
<dbReference type="InterPro" id="IPR013783">
    <property type="entry name" value="Ig-like_fold"/>
</dbReference>
<dbReference type="Proteomes" id="UP001159405">
    <property type="component" value="Unassembled WGS sequence"/>
</dbReference>
<dbReference type="PANTHER" id="PTHR24261:SF7">
    <property type="entry name" value="KRINGLE DOMAIN-CONTAINING PROTEIN"/>
    <property type="match status" value="1"/>
</dbReference>
<comment type="caution">
    <text evidence="7">Lacks conserved residue(s) required for the propagation of feature annotation.</text>
</comment>
<evidence type="ECO:0000256" key="9">
    <source>
        <dbReference type="SAM" id="SignalP"/>
    </source>
</evidence>
<dbReference type="CDD" id="cd00063">
    <property type="entry name" value="FN3"/>
    <property type="match status" value="2"/>
</dbReference>
<dbReference type="PROSITE" id="PS50853">
    <property type="entry name" value="FN3"/>
    <property type="match status" value="2"/>
</dbReference>
<keyword evidence="14" id="KW-1185">Reference proteome</keyword>
<dbReference type="InterPro" id="IPR003961">
    <property type="entry name" value="FN3_dom"/>
</dbReference>
<dbReference type="SMART" id="SM00060">
    <property type="entry name" value="FN3"/>
    <property type="match status" value="2"/>
</dbReference>
<evidence type="ECO:0000256" key="3">
    <source>
        <dbReference type="ARBA" id="ARBA00022572"/>
    </source>
</evidence>
<keyword evidence="5" id="KW-0067">ATP-binding</keyword>
<reference evidence="13 14" key="1">
    <citation type="submission" date="2022-05" db="EMBL/GenBank/DDBJ databases">
        <authorList>
            <consortium name="Genoscope - CEA"/>
            <person name="William W."/>
        </authorList>
    </citation>
    <scope>NUCLEOTIDE SEQUENCE [LARGE SCALE GENOMIC DNA]</scope>
</reference>
<evidence type="ECO:0000256" key="7">
    <source>
        <dbReference type="PROSITE-ProRule" id="PRU00121"/>
    </source>
</evidence>
<dbReference type="CDD" id="cd00108">
    <property type="entry name" value="KR"/>
    <property type="match status" value="1"/>
</dbReference>
<evidence type="ECO:0000256" key="6">
    <source>
        <dbReference type="ARBA" id="ARBA00023157"/>
    </source>
</evidence>
<dbReference type="Gene3D" id="1.10.2000.10">
    <property type="entry name" value="Frizzled cysteine-rich domain"/>
    <property type="match status" value="1"/>
</dbReference>
<keyword evidence="3 7" id="KW-0420">Kringle</keyword>
<dbReference type="InterPro" id="IPR000001">
    <property type="entry name" value="Kringle"/>
</dbReference>
<dbReference type="PROSITE" id="PS50070">
    <property type="entry name" value="KRINGLE_2"/>
    <property type="match status" value="1"/>
</dbReference>
<keyword evidence="4" id="KW-0547">Nucleotide-binding</keyword>
<dbReference type="SMART" id="SM00130">
    <property type="entry name" value="KR"/>
    <property type="match status" value="1"/>
</dbReference>
<feature type="transmembrane region" description="Helical" evidence="8">
    <location>
        <begin position="611"/>
        <end position="634"/>
    </location>
</feature>
<keyword evidence="2" id="KW-0597">Phosphoprotein</keyword>
<evidence type="ECO:0000256" key="5">
    <source>
        <dbReference type="ARBA" id="ARBA00022840"/>
    </source>
</evidence>
<dbReference type="PROSITE" id="PS50038">
    <property type="entry name" value="FZ"/>
    <property type="match status" value="1"/>
</dbReference>
<dbReference type="InterPro" id="IPR020067">
    <property type="entry name" value="Frizzled_dom"/>
</dbReference>
<dbReference type="PANTHER" id="PTHR24261">
    <property type="entry name" value="PLASMINOGEN-RELATED"/>
    <property type="match status" value="1"/>
</dbReference>
<protein>
    <submittedName>
        <fullName evidence="13">Uncharacterized protein</fullName>
    </submittedName>
</protein>
<dbReference type="InterPro" id="IPR013806">
    <property type="entry name" value="Kringle-like"/>
</dbReference>
<evidence type="ECO:0000256" key="8">
    <source>
        <dbReference type="SAM" id="Phobius"/>
    </source>
</evidence>
<feature type="domain" description="Kringle" evidence="11">
    <location>
        <begin position="213"/>
        <end position="293"/>
    </location>
</feature>
<keyword evidence="6" id="KW-1015">Disulfide bond</keyword>
<feature type="domain" description="FZ" evidence="10">
    <location>
        <begin position="45"/>
        <end position="199"/>
    </location>
</feature>
<dbReference type="EMBL" id="CALNXK010000119">
    <property type="protein sequence ID" value="CAH3161249.1"/>
    <property type="molecule type" value="Genomic_DNA"/>
</dbReference>
<dbReference type="Pfam" id="PF00051">
    <property type="entry name" value="Kringle"/>
    <property type="match status" value="1"/>
</dbReference>
<keyword evidence="8" id="KW-1133">Transmembrane helix</keyword>
<feature type="chain" id="PRO_5045311828" evidence="9">
    <location>
        <begin position="29"/>
        <end position="854"/>
    </location>
</feature>
<feature type="signal peptide" evidence="9">
    <location>
        <begin position="1"/>
        <end position="28"/>
    </location>
</feature>
<evidence type="ECO:0000256" key="4">
    <source>
        <dbReference type="ARBA" id="ARBA00022741"/>
    </source>
</evidence>
<comment type="subcellular location">
    <subcellularLocation>
        <location evidence="1">Membrane</location>
        <topology evidence="1">Single-pass type I membrane protein</topology>
    </subcellularLocation>
</comment>
<evidence type="ECO:0000259" key="11">
    <source>
        <dbReference type="PROSITE" id="PS50070"/>
    </source>
</evidence>
<dbReference type="Gene3D" id="2.40.20.10">
    <property type="entry name" value="Plasminogen Kringle 4"/>
    <property type="match status" value="1"/>
</dbReference>
<dbReference type="Pfam" id="PF00041">
    <property type="entry name" value="fn3"/>
    <property type="match status" value="2"/>
</dbReference>
<dbReference type="PRINTS" id="PR00018">
    <property type="entry name" value="KRINGLE"/>
</dbReference>
<name>A0ABN8QCF1_9CNID</name>
<keyword evidence="8" id="KW-0472">Membrane</keyword>
<dbReference type="InterPro" id="IPR050759">
    <property type="entry name" value="Serine_protease_kringle"/>
</dbReference>
<evidence type="ECO:0000256" key="2">
    <source>
        <dbReference type="ARBA" id="ARBA00022553"/>
    </source>
</evidence>
<dbReference type="SUPFAM" id="SSF49265">
    <property type="entry name" value="Fibronectin type III"/>
    <property type="match status" value="1"/>
</dbReference>
<evidence type="ECO:0000313" key="14">
    <source>
        <dbReference type="Proteomes" id="UP001159405"/>
    </source>
</evidence>
<evidence type="ECO:0000256" key="1">
    <source>
        <dbReference type="ARBA" id="ARBA00004479"/>
    </source>
</evidence>
<evidence type="ECO:0000313" key="13">
    <source>
        <dbReference type="EMBL" id="CAH3161249.1"/>
    </source>
</evidence>